<sequence length="45" mass="4916">MVNTYSSSGLDYLVKVTVSQLGNAILDKAQHLHDSLLSNKKAAQR</sequence>
<proteinExistence type="predicted"/>
<reference evidence="1 2" key="1">
    <citation type="submission" date="2019-02" db="EMBL/GenBank/DDBJ databases">
        <title>Deep-cultivation of Planctomycetes and their phenomic and genomic characterization uncovers novel biology.</title>
        <authorList>
            <person name="Wiegand S."/>
            <person name="Jogler M."/>
            <person name="Boedeker C."/>
            <person name="Pinto D."/>
            <person name="Vollmers J."/>
            <person name="Rivas-Marin E."/>
            <person name="Kohn T."/>
            <person name="Peeters S.H."/>
            <person name="Heuer A."/>
            <person name="Rast P."/>
            <person name="Oberbeckmann S."/>
            <person name="Bunk B."/>
            <person name="Jeske O."/>
            <person name="Meyerdierks A."/>
            <person name="Storesund J.E."/>
            <person name="Kallscheuer N."/>
            <person name="Luecker S."/>
            <person name="Lage O.M."/>
            <person name="Pohl T."/>
            <person name="Merkel B.J."/>
            <person name="Hornburger P."/>
            <person name="Mueller R.-W."/>
            <person name="Bruemmer F."/>
            <person name="Labrenz M."/>
            <person name="Spormann A.M."/>
            <person name="Op den Camp H."/>
            <person name="Overmann J."/>
            <person name="Amann R."/>
            <person name="Jetten M.S.M."/>
            <person name="Mascher T."/>
            <person name="Medema M.H."/>
            <person name="Devos D.P."/>
            <person name="Kaster A.-K."/>
            <person name="Ovreas L."/>
            <person name="Rohde M."/>
            <person name="Galperin M.Y."/>
            <person name="Jogler C."/>
        </authorList>
    </citation>
    <scope>NUCLEOTIDE SEQUENCE [LARGE SCALE GENOMIC DNA]</scope>
    <source>
        <strain evidence="1 2">Pla110</strain>
    </source>
</reference>
<protein>
    <submittedName>
        <fullName evidence="1">Uncharacterized protein</fullName>
    </submittedName>
</protein>
<organism evidence="1 2">
    <name type="scientific">Polystyrenella longa</name>
    <dbReference type="NCBI Taxonomy" id="2528007"/>
    <lineage>
        <taxon>Bacteria</taxon>
        <taxon>Pseudomonadati</taxon>
        <taxon>Planctomycetota</taxon>
        <taxon>Planctomycetia</taxon>
        <taxon>Planctomycetales</taxon>
        <taxon>Planctomycetaceae</taxon>
        <taxon>Polystyrenella</taxon>
    </lineage>
</organism>
<name>A0A518CMS0_9PLAN</name>
<dbReference type="Proteomes" id="UP000317178">
    <property type="component" value="Chromosome"/>
</dbReference>
<keyword evidence="2" id="KW-1185">Reference proteome</keyword>
<dbReference type="EMBL" id="CP036281">
    <property type="protein sequence ID" value="QDU80521.1"/>
    <property type="molecule type" value="Genomic_DNA"/>
</dbReference>
<evidence type="ECO:0000313" key="2">
    <source>
        <dbReference type="Proteomes" id="UP000317178"/>
    </source>
</evidence>
<gene>
    <name evidence="1" type="ORF">Pla110_22520</name>
</gene>
<dbReference type="AlphaFoldDB" id="A0A518CMS0"/>
<evidence type="ECO:0000313" key="1">
    <source>
        <dbReference type="EMBL" id="QDU80521.1"/>
    </source>
</evidence>
<dbReference type="KEGG" id="plon:Pla110_22520"/>
<accession>A0A518CMS0</accession>